<feature type="domain" description="Dienelactone hydrolase" evidence="2">
    <location>
        <begin position="32"/>
        <end position="243"/>
    </location>
</feature>
<dbReference type="InterPro" id="IPR029058">
    <property type="entry name" value="AB_hydrolase_fold"/>
</dbReference>
<evidence type="ECO:0000313" key="4">
    <source>
        <dbReference type="Proteomes" id="UP001162640"/>
    </source>
</evidence>
<evidence type="ECO:0000259" key="2">
    <source>
        <dbReference type="Pfam" id="PF01738"/>
    </source>
</evidence>
<gene>
    <name evidence="3" type="ORF">TL16_g05877</name>
</gene>
<dbReference type="Proteomes" id="UP001162640">
    <property type="component" value="Unassembled WGS sequence"/>
</dbReference>
<evidence type="ECO:0000313" key="3">
    <source>
        <dbReference type="EMBL" id="GMH72289.1"/>
    </source>
</evidence>
<feature type="region of interest" description="Disordered" evidence="1">
    <location>
        <begin position="1"/>
        <end position="22"/>
    </location>
</feature>
<accession>A0A9W7E8H9</accession>
<sequence>MSCCPPDAHPYAQPPEGYSPRGVEKTLGSDLKVYVSSPPSSPTAAILVLPEVFGWSGRLKGICDSFASYGYLAIMPDCHRGDTALGKPDIPKWVAEVDYDVVGKDLEDIRSYLSSLEITSISSIGFCWGAWAWAKAASSNFNFKCCIGPHPSIKLEHFAFNRSIVEMCEKITCPVLLIPGSNDQDEVKPGGEFAAIFEAKGGKSVLFEDQLHGWMSRGDVNDPEIKAGVEKGMELALEFLKEHSP</sequence>
<organism evidence="3 4">
    <name type="scientific">Triparma laevis f. inornata</name>
    <dbReference type="NCBI Taxonomy" id="1714386"/>
    <lineage>
        <taxon>Eukaryota</taxon>
        <taxon>Sar</taxon>
        <taxon>Stramenopiles</taxon>
        <taxon>Ochrophyta</taxon>
        <taxon>Bolidophyceae</taxon>
        <taxon>Parmales</taxon>
        <taxon>Triparmaceae</taxon>
        <taxon>Triparma</taxon>
    </lineage>
</organism>
<dbReference type="PANTHER" id="PTHR17630">
    <property type="entry name" value="DIENELACTONE HYDROLASE"/>
    <property type="match status" value="1"/>
</dbReference>
<dbReference type="EMBL" id="BLQM01000174">
    <property type="protein sequence ID" value="GMH72289.1"/>
    <property type="molecule type" value="Genomic_DNA"/>
</dbReference>
<evidence type="ECO:0000256" key="1">
    <source>
        <dbReference type="SAM" id="MobiDB-lite"/>
    </source>
</evidence>
<name>A0A9W7E8H9_9STRA</name>
<reference evidence="4" key="1">
    <citation type="journal article" date="2023" name="Commun. Biol.">
        <title>Genome analysis of Parmales, the sister group of diatoms, reveals the evolutionary specialization of diatoms from phago-mixotrophs to photoautotrophs.</title>
        <authorList>
            <person name="Ban H."/>
            <person name="Sato S."/>
            <person name="Yoshikawa S."/>
            <person name="Yamada K."/>
            <person name="Nakamura Y."/>
            <person name="Ichinomiya M."/>
            <person name="Sato N."/>
            <person name="Blanc-Mathieu R."/>
            <person name="Endo H."/>
            <person name="Kuwata A."/>
            <person name="Ogata H."/>
        </authorList>
    </citation>
    <scope>NUCLEOTIDE SEQUENCE [LARGE SCALE GENOMIC DNA]</scope>
</reference>
<dbReference type="InterPro" id="IPR002925">
    <property type="entry name" value="Dienelactn_hydro"/>
</dbReference>
<comment type="caution">
    <text evidence="3">The sequence shown here is derived from an EMBL/GenBank/DDBJ whole genome shotgun (WGS) entry which is preliminary data.</text>
</comment>
<protein>
    <recommendedName>
        <fullName evidence="2">Dienelactone hydrolase domain-containing protein</fullName>
    </recommendedName>
</protein>
<proteinExistence type="predicted"/>
<dbReference type="Pfam" id="PF01738">
    <property type="entry name" value="DLH"/>
    <property type="match status" value="1"/>
</dbReference>
<dbReference type="SUPFAM" id="SSF53474">
    <property type="entry name" value="alpha/beta-Hydrolases"/>
    <property type="match status" value="1"/>
</dbReference>
<dbReference type="GO" id="GO:0016787">
    <property type="term" value="F:hydrolase activity"/>
    <property type="evidence" value="ECO:0007669"/>
    <property type="project" value="InterPro"/>
</dbReference>
<dbReference type="AlphaFoldDB" id="A0A9W7E8H9"/>
<dbReference type="Gene3D" id="3.40.50.1820">
    <property type="entry name" value="alpha/beta hydrolase"/>
    <property type="match status" value="1"/>
</dbReference>
<dbReference type="PANTHER" id="PTHR17630:SF44">
    <property type="entry name" value="PROTEIN AIM2"/>
    <property type="match status" value="1"/>
</dbReference>